<feature type="signal peptide" evidence="1">
    <location>
        <begin position="1"/>
        <end position="21"/>
    </location>
</feature>
<dbReference type="EMBL" id="JBJJXI010000139">
    <property type="protein sequence ID" value="KAL3387222.1"/>
    <property type="molecule type" value="Genomic_DNA"/>
</dbReference>
<evidence type="ECO:0000313" key="3">
    <source>
        <dbReference type="Proteomes" id="UP001627154"/>
    </source>
</evidence>
<feature type="chain" id="PRO_5044852301" evidence="1">
    <location>
        <begin position="22"/>
        <end position="416"/>
    </location>
</feature>
<dbReference type="AlphaFoldDB" id="A0ABD2W415"/>
<organism evidence="2 3">
    <name type="scientific">Trichogramma kaykai</name>
    <dbReference type="NCBI Taxonomy" id="54128"/>
    <lineage>
        <taxon>Eukaryota</taxon>
        <taxon>Metazoa</taxon>
        <taxon>Ecdysozoa</taxon>
        <taxon>Arthropoda</taxon>
        <taxon>Hexapoda</taxon>
        <taxon>Insecta</taxon>
        <taxon>Pterygota</taxon>
        <taxon>Neoptera</taxon>
        <taxon>Endopterygota</taxon>
        <taxon>Hymenoptera</taxon>
        <taxon>Apocrita</taxon>
        <taxon>Proctotrupomorpha</taxon>
        <taxon>Chalcidoidea</taxon>
        <taxon>Trichogrammatidae</taxon>
        <taxon>Trichogramma</taxon>
    </lineage>
</organism>
<dbReference type="Proteomes" id="UP001627154">
    <property type="component" value="Unassembled WGS sequence"/>
</dbReference>
<gene>
    <name evidence="2" type="ORF">TKK_017531</name>
</gene>
<evidence type="ECO:0000313" key="2">
    <source>
        <dbReference type="EMBL" id="KAL3387222.1"/>
    </source>
</evidence>
<name>A0ABD2W415_9HYME</name>
<reference evidence="2 3" key="1">
    <citation type="journal article" date="2024" name="bioRxiv">
        <title>A reference genome for Trichogramma kaykai: A tiny desert-dwelling parasitoid wasp with competing sex-ratio distorters.</title>
        <authorList>
            <person name="Culotta J."/>
            <person name="Lindsey A.R."/>
        </authorList>
    </citation>
    <scope>NUCLEOTIDE SEQUENCE [LARGE SCALE GENOMIC DNA]</scope>
    <source>
        <strain evidence="2 3">KSX58</strain>
    </source>
</reference>
<keyword evidence="1" id="KW-0732">Signal</keyword>
<accession>A0ABD2W415</accession>
<proteinExistence type="predicted"/>
<keyword evidence="3" id="KW-1185">Reference proteome</keyword>
<evidence type="ECO:0000256" key="1">
    <source>
        <dbReference type="SAM" id="SignalP"/>
    </source>
</evidence>
<sequence length="416" mass="46938">MALRLIVSGLLSALLMPLLSAGESITVLQLDSAKDDLFAVTPPTFAAPDRAAYVRCELEVDPSNGQHRCQLNYRSDVFGDDGQPPEYYHSCPLQIGANLWENVERREVLVEPLKPRDRVVVAWLEAGGSLLQLRNVQFPSCQMTEASFPLDKVRDDKFAKIVPLERGGGYNVVFRSKRLCGADKYCKARLDDQGIVVEAPSAWIEVPEQAKKMMVASVGDNEYLVIQLQSNGVAHVQLTRKDGKVKMARHYSDVEDTSKIAYSTGHDSIRVCVDRHSSLECSQFNREGKHKGQQELSLPYHLESKTSSVGRMTMHNLPDNGFLLLSRVCQDRHCLGHKTYHLARVDRQGSVRSQAQRPGCQLIGEQLEDKFYESKNEQGEDEYCLVLRCIETDLRSVQRFTFDRSCYSGDDFKLDF</sequence>
<comment type="caution">
    <text evidence="2">The sequence shown here is derived from an EMBL/GenBank/DDBJ whole genome shotgun (WGS) entry which is preliminary data.</text>
</comment>
<protein>
    <submittedName>
        <fullName evidence="2">Uncharacterized protein</fullName>
    </submittedName>
</protein>